<dbReference type="RefSeq" id="WP_091586760.1">
    <property type="nucleotide sequence ID" value="NZ_FNDU01000010.1"/>
</dbReference>
<reference evidence="1 2" key="1">
    <citation type="submission" date="2016-10" db="EMBL/GenBank/DDBJ databases">
        <authorList>
            <person name="de Groot N.N."/>
        </authorList>
    </citation>
    <scope>NUCLEOTIDE SEQUENCE [LARGE SCALE GENOMIC DNA]</scope>
    <source>
        <strain evidence="2">P4B,CCM 7963,CECT 7998,DSM 25260,IBRC-M 10614,KCTC 13821</strain>
    </source>
</reference>
<dbReference type="AlphaFoldDB" id="A0A1G8MIT9"/>
<dbReference type="Proteomes" id="UP000199017">
    <property type="component" value="Unassembled WGS sequence"/>
</dbReference>
<proteinExistence type="predicted"/>
<dbReference type="EMBL" id="FNDU01000010">
    <property type="protein sequence ID" value="SDI67869.1"/>
    <property type="molecule type" value="Genomic_DNA"/>
</dbReference>
<name>A0A1G8MIT9_9BACI</name>
<accession>A0A1G8MIT9</accession>
<sequence>MDFQQERMKQMIEHDRFLHASYMEAIETCGDESAALKLLFDTYVQNEPMMRNAYEHLTNH</sequence>
<evidence type="ECO:0000313" key="1">
    <source>
        <dbReference type="EMBL" id="SDI67869.1"/>
    </source>
</evidence>
<evidence type="ECO:0000313" key="2">
    <source>
        <dbReference type="Proteomes" id="UP000199017"/>
    </source>
</evidence>
<protein>
    <submittedName>
        <fullName evidence="1">Uncharacterized protein</fullName>
    </submittedName>
</protein>
<organism evidence="1 2">
    <name type="scientific">Alteribacillus bidgolensis</name>
    <dbReference type="NCBI Taxonomy" id="930129"/>
    <lineage>
        <taxon>Bacteria</taxon>
        <taxon>Bacillati</taxon>
        <taxon>Bacillota</taxon>
        <taxon>Bacilli</taxon>
        <taxon>Bacillales</taxon>
        <taxon>Bacillaceae</taxon>
        <taxon>Alteribacillus</taxon>
    </lineage>
</organism>
<dbReference type="STRING" id="930129.SAMN05216352_11060"/>
<keyword evidence="2" id="KW-1185">Reference proteome</keyword>
<gene>
    <name evidence="1" type="ORF">SAMN05216352_11060</name>
</gene>
<dbReference type="OrthoDB" id="2940585at2"/>